<dbReference type="EMBL" id="BAAALD010000027">
    <property type="protein sequence ID" value="GAA1086087.1"/>
    <property type="molecule type" value="Genomic_DNA"/>
</dbReference>
<dbReference type="Gene3D" id="1.20.120.450">
    <property type="entry name" value="dinb family like domain"/>
    <property type="match status" value="1"/>
</dbReference>
<gene>
    <name evidence="2" type="ORF">GCM10009663_32190</name>
</gene>
<accession>A0ABP4E1G4</accession>
<dbReference type="SUPFAM" id="SSF109854">
    <property type="entry name" value="DinB/YfiT-like putative metalloenzymes"/>
    <property type="match status" value="1"/>
</dbReference>
<dbReference type="InterPro" id="IPR017520">
    <property type="entry name" value="CHP03086"/>
</dbReference>
<comment type="caution">
    <text evidence="2">The sequence shown here is derived from an EMBL/GenBank/DDBJ whole genome shotgun (WGS) entry which is preliminary data.</text>
</comment>
<dbReference type="InterPro" id="IPR034660">
    <property type="entry name" value="DinB/YfiT-like"/>
</dbReference>
<evidence type="ECO:0000313" key="2">
    <source>
        <dbReference type="EMBL" id="GAA1086087.1"/>
    </source>
</evidence>
<dbReference type="InterPro" id="IPR017517">
    <property type="entry name" value="Maleyloyr_isom"/>
</dbReference>
<organism evidence="2 3">
    <name type="scientific">Kitasatospora arboriphila</name>
    <dbReference type="NCBI Taxonomy" id="258052"/>
    <lineage>
        <taxon>Bacteria</taxon>
        <taxon>Bacillati</taxon>
        <taxon>Actinomycetota</taxon>
        <taxon>Actinomycetes</taxon>
        <taxon>Kitasatosporales</taxon>
        <taxon>Streptomycetaceae</taxon>
        <taxon>Kitasatospora</taxon>
    </lineage>
</organism>
<keyword evidence="3" id="KW-1185">Reference proteome</keyword>
<dbReference type="Pfam" id="PF11716">
    <property type="entry name" value="MDMPI_N"/>
    <property type="match status" value="1"/>
</dbReference>
<dbReference type="NCBIfam" id="TIGR03083">
    <property type="entry name" value="maleylpyruvate isomerase family mycothiol-dependent enzyme"/>
    <property type="match status" value="1"/>
</dbReference>
<proteinExistence type="predicted"/>
<sequence>MAEQPEAVLKLFADAQDTFGRHVRRAAAHDAWEAPTPCTEWTVRDLVGHLTSEHLWVPPLLAGRTVAEVGDRFDGDVLGDDPVAAWTAAAEASRAAFDASGALGRTVSLSYGDRPAEGYCREMTVDAIIHAWDLAVGVGADLAMDRAAAEFAFAELEAYGGDLSSSGVFGRAVPVPEDADTQARLLAAAGLDPADPLHTGG</sequence>
<reference evidence="3" key="1">
    <citation type="journal article" date="2019" name="Int. J. Syst. Evol. Microbiol.">
        <title>The Global Catalogue of Microorganisms (GCM) 10K type strain sequencing project: providing services to taxonomists for standard genome sequencing and annotation.</title>
        <authorList>
            <consortium name="The Broad Institute Genomics Platform"/>
            <consortium name="The Broad Institute Genome Sequencing Center for Infectious Disease"/>
            <person name="Wu L."/>
            <person name="Ma J."/>
        </authorList>
    </citation>
    <scope>NUCLEOTIDE SEQUENCE [LARGE SCALE GENOMIC DNA]</scope>
    <source>
        <strain evidence="3">JCM 13002</strain>
    </source>
</reference>
<feature type="domain" description="Mycothiol-dependent maleylpyruvate isomerase metal-binding" evidence="1">
    <location>
        <begin position="16"/>
        <end position="135"/>
    </location>
</feature>
<dbReference type="InterPro" id="IPR024344">
    <property type="entry name" value="MDMPI_metal-binding"/>
</dbReference>
<protein>
    <submittedName>
        <fullName evidence="2">TIGR03086 family metal-binding protein</fullName>
    </submittedName>
</protein>
<dbReference type="RefSeq" id="WP_344624291.1">
    <property type="nucleotide sequence ID" value="NZ_BAAALD010000027.1"/>
</dbReference>
<dbReference type="NCBIfam" id="TIGR03086">
    <property type="entry name" value="TIGR03086 family metal-binding protein"/>
    <property type="match status" value="1"/>
</dbReference>
<dbReference type="Proteomes" id="UP001499987">
    <property type="component" value="Unassembled WGS sequence"/>
</dbReference>
<evidence type="ECO:0000313" key="3">
    <source>
        <dbReference type="Proteomes" id="UP001499987"/>
    </source>
</evidence>
<evidence type="ECO:0000259" key="1">
    <source>
        <dbReference type="Pfam" id="PF11716"/>
    </source>
</evidence>
<name>A0ABP4E1G4_9ACTN</name>